<gene>
    <name evidence="1" type="ORF">T229_13705</name>
</gene>
<evidence type="ECO:0000313" key="1">
    <source>
        <dbReference type="EMBL" id="ETK03609.1"/>
    </source>
</evidence>
<accession>W2C8S0</accession>
<name>W2C8S0_9BACT</name>
<evidence type="ECO:0000313" key="2">
    <source>
        <dbReference type="Proteomes" id="UP000018872"/>
    </source>
</evidence>
<organism evidence="1 2">
    <name type="scientific">Tannerella sp. oral taxon BU063 isolate Cell 5</name>
    <dbReference type="NCBI Taxonomy" id="1410950"/>
    <lineage>
        <taxon>Bacteria</taxon>
        <taxon>Pseudomonadati</taxon>
        <taxon>Bacteroidota</taxon>
        <taxon>Bacteroidia</taxon>
        <taxon>Bacteroidales</taxon>
        <taxon>Tannerellaceae</taxon>
        <taxon>Tannerella</taxon>
    </lineage>
</organism>
<proteinExistence type="predicted"/>
<dbReference type="Proteomes" id="UP000018872">
    <property type="component" value="Unassembled WGS sequence"/>
</dbReference>
<dbReference type="AlphaFoldDB" id="W2C8S0"/>
<comment type="caution">
    <text evidence="1">The sequence shown here is derived from an EMBL/GenBank/DDBJ whole genome shotgun (WGS) entry which is preliminary data.</text>
</comment>
<sequence>MSHKRSKKLYSYLKSSQNIPKQELAIQNC</sequence>
<reference evidence="1 2" key="1">
    <citation type="submission" date="2013-11" db="EMBL/GenBank/DDBJ databases">
        <title>Single cell genomics of uncultured Tannerella BU063 (oral taxon 286).</title>
        <authorList>
            <person name="Beall C.J."/>
            <person name="Campbell A.G."/>
            <person name="Griffen A.L."/>
            <person name="Podar M."/>
            <person name="Leys E.J."/>
        </authorList>
    </citation>
    <scope>NUCLEOTIDE SEQUENCE [LARGE SCALE GENOMIC DNA]</scope>
    <source>
        <strain evidence="1">Cell 5</strain>
    </source>
</reference>
<protein>
    <submittedName>
        <fullName evidence="1">Uncharacterized protein</fullName>
    </submittedName>
</protein>
<dbReference type="EMBL" id="AYYC01000734">
    <property type="protein sequence ID" value="ETK03609.1"/>
    <property type="molecule type" value="Genomic_DNA"/>
</dbReference>